<feature type="region of interest" description="Disordered" evidence="1">
    <location>
        <begin position="265"/>
        <end position="287"/>
    </location>
</feature>
<proteinExistence type="predicted"/>
<evidence type="ECO:0000313" key="4">
    <source>
        <dbReference type="Proteomes" id="UP000594263"/>
    </source>
</evidence>
<evidence type="ECO:0000313" key="3">
    <source>
        <dbReference type="EnsemblPlants" id="Kaladp0024s0489.1.v1.1.CDS.1"/>
    </source>
</evidence>
<dbReference type="EnsemblPlants" id="Kaladp0024s0489.1.v1.1">
    <property type="protein sequence ID" value="Kaladp0024s0489.1.v1.1.CDS.1"/>
    <property type="gene ID" value="Kaladp0024s0489.v1.1"/>
</dbReference>
<dbReference type="SUPFAM" id="SSF81383">
    <property type="entry name" value="F-box domain"/>
    <property type="match status" value="1"/>
</dbReference>
<accession>A0A7N0ZS85</accession>
<evidence type="ECO:0000256" key="1">
    <source>
        <dbReference type="SAM" id="MobiDB-lite"/>
    </source>
</evidence>
<reference evidence="3" key="1">
    <citation type="submission" date="2021-01" db="UniProtKB">
        <authorList>
            <consortium name="EnsemblPlants"/>
        </authorList>
    </citation>
    <scope>IDENTIFICATION</scope>
</reference>
<dbReference type="Gramene" id="Kaladp0024s0489.1.v1.1">
    <property type="protein sequence ID" value="Kaladp0024s0489.1.v1.1.CDS.1"/>
    <property type="gene ID" value="Kaladp0024s0489.v1.1"/>
</dbReference>
<dbReference type="OMA" id="RNEIFVE"/>
<dbReference type="Proteomes" id="UP000594263">
    <property type="component" value="Unplaced"/>
</dbReference>
<name>A0A7N0ZS85_KALFE</name>
<dbReference type="Pfam" id="PF03478">
    <property type="entry name" value="Beta-prop_KIB1-4"/>
    <property type="match status" value="1"/>
</dbReference>
<protein>
    <recommendedName>
        <fullName evidence="2">KIB1-4 beta-propeller domain-containing protein</fullName>
    </recommendedName>
</protein>
<dbReference type="PANTHER" id="PTHR44259:SF93">
    <property type="entry name" value="PROTEIN, PUTATIVE (DUF295)-RELATED"/>
    <property type="match status" value="1"/>
</dbReference>
<feature type="domain" description="KIB1-4 beta-propeller" evidence="2">
    <location>
        <begin position="86"/>
        <end position="256"/>
    </location>
</feature>
<dbReference type="AlphaFoldDB" id="A0A7N0ZS85"/>
<dbReference type="PANTHER" id="PTHR44259">
    <property type="entry name" value="OS07G0183000 PROTEIN-RELATED"/>
    <property type="match status" value="1"/>
</dbReference>
<dbReference type="InterPro" id="IPR036047">
    <property type="entry name" value="F-box-like_dom_sf"/>
</dbReference>
<organism evidence="3 4">
    <name type="scientific">Kalanchoe fedtschenkoi</name>
    <name type="common">Lavender scallops</name>
    <name type="synonym">South American air plant</name>
    <dbReference type="NCBI Taxonomy" id="63787"/>
    <lineage>
        <taxon>Eukaryota</taxon>
        <taxon>Viridiplantae</taxon>
        <taxon>Streptophyta</taxon>
        <taxon>Embryophyta</taxon>
        <taxon>Tracheophyta</taxon>
        <taxon>Spermatophyta</taxon>
        <taxon>Magnoliopsida</taxon>
        <taxon>eudicotyledons</taxon>
        <taxon>Gunneridae</taxon>
        <taxon>Pentapetalae</taxon>
        <taxon>Saxifragales</taxon>
        <taxon>Crassulaceae</taxon>
        <taxon>Kalanchoe</taxon>
    </lineage>
</organism>
<dbReference type="InterPro" id="IPR005174">
    <property type="entry name" value="KIB1-4_b-propeller"/>
</dbReference>
<dbReference type="InterPro" id="IPR050942">
    <property type="entry name" value="F-box_BR-signaling"/>
</dbReference>
<sequence length="287" mass="32852">MSSSCWYELPVDIGHLILDRLPEVVEHVRFGAACKHWYAISKQYQQQHRLLYCRRALPMLLVPSPEAPAKPDPPKLCALSWLGKYYQNLNHPLPFAGFQYCGSSNGWLATQNEDFTFTLLNPFAGELLTIRLPVLNDTSTSAKNDRFTTKLIVSPASMPDDFTVVAIYGDEGKLSTIKCGEDSWFRLNNIPDLFYTNIMFYADKVYALAQNFQIVRLNVHLRPPPSKIIHPRVQYVQGYTTYLVESSSPELFLLEKHLRFLPVNRDSQDNGDGDDECPRRRDSLFIS</sequence>
<feature type="compositionally biased region" description="Basic and acidic residues" evidence="1">
    <location>
        <begin position="276"/>
        <end position="287"/>
    </location>
</feature>
<evidence type="ECO:0000259" key="2">
    <source>
        <dbReference type="Pfam" id="PF03478"/>
    </source>
</evidence>
<keyword evidence="4" id="KW-1185">Reference proteome</keyword>